<dbReference type="EMBL" id="RAVZ01000590">
    <property type="protein sequence ID" value="RKG68859.1"/>
    <property type="molecule type" value="Genomic_DNA"/>
</dbReference>
<dbReference type="AlphaFoldDB" id="A0A3A8HCG0"/>
<dbReference type="Proteomes" id="UP000268094">
    <property type="component" value="Unassembled WGS sequence"/>
</dbReference>
<evidence type="ECO:0000313" key="2">
    <source>
        <dbReference type="EMBL" id="RKG68859.1"/>
    </source>
</evidence>
<evidence type="ECO:0000313" key="3">
    <source>
        <dbReference type="Proteomes" id="UP000268094"/>
    </source>
</evidence>
<proteinExistence type="predicted"/>
<name>A0A3A8HCG0_9BACT</name>
<dbReference type="OrthoDB" id="5512615at2"/>
<dbReference type="Pfam" id="PF13490">
    <property type="entry name" value="zf-HC2"/>
    <property type="match status" value="1"/>
</dbReference>
<accession>A0A3A8HCG0</accession>
<keyword evidence="3" id="KW-1185">Reference proteome</keyword>
<feature type="domain" description="Putative zinc-finger" evidence="1">
    <location>
        <begin position="12"/>
        <end position="36"/>
    </location>
</feature>
<protein>
    <recommendedName>
        <fullName evidence="1">Putative zinc-finger domain-containing protein</fullName>
    </recommendedName>
</protein>
<dbReference type="RefSeq" id="WP_120545822.1">
    <property type="nucleotide sequence ID" value="NZ_RAVZ01000590.1"/>
</dbReference>
<evidence type="ECO:0000259" key="1">
    <source>
        <dbReference type="Pfam" id="PF13490"/>
    </source>
</evidence>
<gene>
    <name evidence="2" type="ORF">D7V88_40485</name>
</gene>
<reference evidence="3" key="1">
    <citation type="submission" date="2018-09" db="EMBL/GenBank/DDBJ databases">
        <authorList>
            <person name="Livingstone P.G."/>
            <person name="Whitworth D.E."/>
        </authorList>
    </citation>
    <scope>NUCLEOTIDE SEQUENCE [LARGE SCALE GENOMIC DNA]</scope>
    <source>
        <strain evidence="3">CA054A</strain>
    </source>
</reference>
<organism evidence="2 3">
    <name type="scientific">Corallococcus terminator</name>
    <dbReference type="NCBI Taxonomy" id="2316733"/>
    <lineage>
        <taxon>Bacteria</taxon>
        <taxon>Pseudomonadati</taxon>
        <taxon>Myxococcota</taxon>
        <taxon>Myxococcia</taxon>
        <taxon>Myxococcales</taxon>
        <taxon>Cystobacterineae</taxon>
        <taxon>Myxococcaceae</taxon>
        <taxon>Corallococcus</taxon>
    </lineage>
</organism>
<sequence>MSTAACEDLRPLLDGELPPEDQRRVRGHLAGCEACAARFHDLLQLEVLARLALEDAAESERWVSARQAREAVPGSWDEDVPANWPGDALAADVPPPPEHLEGRAWHQGARRFRRRCPGCASCCPWFADGEKVEAVTAPRWPCPRASRVGGTLLRPRPRR</sequence>
<dbReference type="Gene3D" id="1.10.10.1320">
    <property type="entry name" value="Anti-sigma factor, zinc-finger domain"/>
    <property type="match status" value="1"/>
</dbReference>
<dbReference type="InterPro" id="IPR027383">
    <property type="entry name" value="Znf_put"/>
</dbReference>
<dbReference type="InterPro" id="IPR041916">
    <property type="entry name" value="Anti_sigma_zinc_sf"/>
</dbReference>
<comment type="caution">
    <text evidence="2">The sequence shown here is derived from an EMBL/GenBank/DDBJ whole genome shotgun (WGS) entry which is preliminary data.</text>
</comment>